<sequence length="228" mass="24990">MFDIGDFASASEYVGKEYSSLEVITHKVHVALPAGYFGKIKSAIAIILNNNLQSYSEVLQGMPVAFNRQNVKLLTPYGKIIADQSCVHIDVETEYVVFKPTVTTTLQGVVNKQLKHSNMVGCLVHGVFYASVNLEGSQNPGLGDEILFSVTKMEHDGYGYLALKGKFIRLISENPNKLEVTQKRKPENDSGIDDDHETSSSPSTDLSIPLSQAVPSEDIPEIASQSKR</sequence>
<dbReference type="FunFam" id="3.30.1490.120:FF:000003">
    <property type="entry name" value="DNA-directed RNA polymerase I subunit RPA43"/>
    <property type="match status" value="1"/>
</dbReference>
<reference evidence="12" key="1">
    <citation type="journal article" date="2002" name="Science">
        <title>The draft genome of Ciona intestinalis: insights into chordate and vertebrate origins.</title>
        <authorList>
            <person name="Dehal P."/>
            <person name="Satou Y."/>
            <person name="Campbell R.K."/>
            <person name="Chapman J."/>
            <person name="Degnan B."/>
            <person name="De Tomaso A."/>
            <person name="Davidson B."/>
            <person name="Di Gregorio A."/>
            <person name="Gelpke M."/>
            <person name="Goodstein D.M."/>
            <person name="Harafuji N."/>
            <person name="Hastings K.E."/>
            <person name="Ho I."/>
            <person name="Hotta K."/>
            <person name="Huang W."/>
            <person name="Kawashima T."/>
            <person name="Lemaire P."/>
            <person name="Martinez D."/>
            <person name="Meinertzhagen I.A."/>
            <person name="Necula S."/>
            <person name="Nonaka M."/>
            <person name="Putnam N."/>
            <person name="Rash S."/>
            <person name="Saiga H."/>
            <person name="Satake M."/>
            <person name="Terry A."/>
            <person name="Yamada L."/>
            <person name="Wang H.G."/>
            <person name="Awazu S."/>
            <person name="Azumi K."/>
            <person name="Boore J."/>
            <person name="Branno M."/>
            <person name="Chin-Bow S."/>
            <person name="DeSantis R."/>
            <person name="Doyle S."/>
            <person name="Francino P."/>
            <person name="Keys D.N."/>
            <person name="Haga S."/>
            <person name="Hayashi H."/>
            <person name="Hino K."/>
            <person name="Imai K.S."/>
            <person name="Inaba K."/>
            <person name="Kano S."/>
            <person name="Kobayashi K."/>
            <person name="Kobayashi M."/>
            <person name="Lee B.I."/>
            <person name="Makabe K.W."/>
            <person name="Manohar C."/>
            <person name="Matassi G."/>
            <person name="Medina M."/>
            <person name="Mochizuki Y."/>
            <person name="Mount S."/>
            <person name="Morishita T."/>
            <person name="Miura S."/>
            <person name="Nakayama A."/>
            <person name="Nishizaka S."/>
            <person name="Nomoto H."/>
            <person name="Ohta F."/>
            <person name="Oishi K."/>
            <person name="Rigoutsos I."/>
            <person name="Sano M."/>
            <person name="Sasaki A."/>
            <person name="Sasakura Y."/>
            <person name="Shoguchi E."/>
            <person name="Shin-i T."/>
            <person name="Spagnuolo A."/>
            <person name="Stainier D."/>
            <person name="Suzuki M.M."/>
            <person name="Tassy O."/>
            <person name="Takatori N."/>
            <person name="Tokuoka M."/>
            <person name="Yagi K."/>
            <person name="Yoshizaki F."/>
            <person name="Wada S."/>
            <person name="Zhang C."/>
            <person name="Hyatt P.D."/>
            <person name="Larimer F."/>
            <person name="Detter C."/>
            <person name="Doggett N."/>
            <person name="Glavina T."/>
            <person name="Hawkins T."/>
            <person name="Richardson P."/>
            <person name="Lucas S."/>
            <person name="Kohara Y."/>
            <person name="Levine M."/>
            <person name="Satoh N."/>
            <person name="Rokhsar D.S."/>
        </authorList>
    </citation>
    <scope>NUCLEOTIDE SEQUENCE [LARGE SCALE GENOMIC DNA]</scope>
</reference>
<comment type="subcellular location">
    <subcellularLocation>
        <location evidence="1">Nucleus</location>
        <location evidence="1">Nucleolus</location>
    </subcellularLocation>
</comment>
<dbReference type="InterPro" id="IPR036898">
    <property type="entry name" value="RNA_pol_Rpb7-like_N_sf"/>
</dbReference>
<dbReference type="GO" id="GO:0006352">
    <property type="term" value="P:DNA-templated transcription initiation"/>
    <property type="evidence" value="ECO:0007669"/>
    <property type="project" value="InterPro"/>
</dbReference>
<keyword evidence="4" id="KW-0597">Phosphoprotein</keyword>
<evidence type="ECO:0000313" key="12">
    <source>
        <dbReference type="Proteomes" id="UP000008144"/>
    </source>
</evidence>
<dbReference type="AlphaFoldDB" id="F6V2C0"/>
<evidence type="ECO:0000256" key="4">
    <source>
        <dbReference type="ARBA" id="ARBA00022553"/>
    </source>
</evidence>
<dbReference type="Ensembl" id="ENSCINT00000024938.2">
    <property type="protein sequence ID" value="ENSCINP00000024692.2"/>
    <property type="gene ID" value="ENSCING00000008812.3"/>
</dbReference>
<evidence type="ECO:0000256" key="7">
    <source>
        <dbReference type="ARBA" id="ARBA00073455"/>
    </source>
</evidence>
<proteinExistence type="inferred from homology"/>
<dbReference type="InterPro" id="IPR045113">
    <property type="entry name" value="Rpb7-like"/>
</dbReference>
<keyword evidence="6" id="KW-0539">Nucleus</keyword>
<organism evidence="11 12">
    <name type="scientific">Ciona intestinalis</name>
    <name type="common">Transparent sea squirt</name>
    <name type="synonym">Ascidia intestinalis</name>
    <dbReference type="NCBI Taxonomy" id="7719"/>
    <lineage>
        <taxon>Eukaryota</taxon>
        <taxon>Metazoa</taxon>
        <taxon>Chordata</taxon>
        <taxon>Tunicata</taxon>
        <taxon>Ascidiacea</taxon>
        <taxon>Phlebobranchia</taxon>
        <taxon>Cionidae</taxon>
        <taxon>Ciona</taxon>
    </lineage>
</organism>
<evidence type="ECO:0000313" key="11">
    <source>
        <dbReference type="Ensembl" id="ENSCINP00000024692.2"/>
    </source>
</evidence>
<keyword evidence="12" id="KW-1185">Reference proteome</keyword>
<dbReference type="Proteomes" id="UP000008144">
    <property type="component" value="Chromosome 4"/>
</dbReference>
<reference evidence="11" key="2">
    <citation type="journal article" date="2008" name="Genome Biol.">
        <title>Improved genome assembly and evidence-based global gene model set for the chordate Ciona intestinalis: new insight into intron and operon populations.</title>
        <authorList>
            <person name="Satou Y."/>
            <person name="Mineta K."/>
            <person name="Ogasawara M."/>
            <person name="Sasakura Y."/>
            <person name="Shoguchi E."/>
            <person name="Ueno K."/>
            <person name="Yamada L."/>
            <person name="Matsumoto J."/>
            <person name="Wasserscheid J."/>
            <person name="Dewar K."/>
            <person name="Wiley G.B."/>
            <person name="Macmil S.L."/>
            <person name="Roe B.A."/>
            <person name="Zeller R.W."/>
            <person name="Hastings K.E."/>
            <person name="Lemaire P."/>
            <person name="Lindquist E."/>
            <person name="Endo T."/>
            <person name="Hotta K."/>
            <person name="Inaba K."/>
        </authorList>
    </citation>
    <scope>NUCLEOTIDE SEQUENCE [LARGE SCALE GENOMIC DNA]</scope>
    <source>
        <strain evidence="11">wild type</strain>
    </source>
</reference>
<dbReference type="HOGENOM" id="CLU_1032593_0_0_1"/>
<reference evidence="11" key="4">
    <citation type="submission" date="2025-09" db="UniProtKB">
        <authorList>
            <consortium name="Ensembl"/>
        </authorList>
    </citation>
    <scope>IDENTIFICATION</scope>
</reference>
<dbReference type="EMBL" id="EAAA01002028">
    <property type="status" value="NOT_ANNOTATED_CDS"/>
    <property type="molecule type" value="Genomic_DNA"/>
</dbReference>
<keyword evidence="5" id="KW-0804">Transcription</keyword>
<feature type="region of interest" description="Disordered" evidence="10">
    <location>
        <begin position="179"/>
        <end position="228"/>
    </location>
</feature>
<feature type="compositionally biased region" description="Polar residues" evidence="10">
    <location>
        <begin position="199"/>
        <end position="214"/>
    </location>
</feature>
<evidence type="ECO:0000256" key="1">
    <source>
        <dbReference type="ARBA" id="ARBA00004604"/>
    </source>
</evidence>
<dbReference type="PANTHER" id="PTHR12709:SF5">
    <property type="entry name" value="DNA-DIRECTED RNA POLYMERASE I SUBUNIT RPA43"/>
    <property type="match status" value="1"/>
</dbReference>
<evidence type="ECO:0000256" key="10">
    <source>
        <dbReference type="SAM" id="MobiDB-lite"/>
    </source>
</evidence>
<protein>
    <recommendedName>
        <fullName evidence="7">DNA-directed RNA polymerase I subunit RPA43</fullName>
    </recommendedName>
    <alternativeName>
        <fullName evidence="9">DNA-directed RNA polymerase I subunit F</fullName>
    </alternativeName>
    <alternativeName>
        <fullName evidence="8">Twist neighbor protein</fullName>
    </alternativeName>
</protein>
<keyword evidence="3" id="KW-0240">DNA-directed RNA polymerase</keyword>
<dbReference type="GeneTree" id="ENSGT00390000005553"/>
<accession>F6V2C0</accession>
<evidence type="ECO:0000256" key="6">
    <source>
        <dbReference type="ARBA" id="ARBA00023242"/>
    </source>
</evidence>
<reference evidence="11" key="3">
    <citation type="submission" date="2025-08" db="UniProtKB">
        <authorList>
            <consortium name="Ensembl"/>
        </authorList>
    </citation>
    <scope>IDENTIFICATION</scope>
</reference>
<name>F6V2C0_CIOIN</name>
<evidence type="ECO:0000256" key="5">
    <source>
        <dbReference type="ARBA" id="ARBA00023163"/>
    </source>
</evidence>
<evidence type="ECO:0000256" key="9">
    <source>
        <dbReference type="ARBA" id="ARBA00083123"/>
    </source>
</evidence>
<evidence type="ECO:0000256" key="8">
    <source>
        <dbReference type="ARBA" id="ARBA00080323"/>
    </source>
</evidence>
<dbReference type="GO" id="GO:0005736">
    <property type="term" value="C:RNA polymerase I complex"/>
    <property type="evidence" value="ECO:0000318"/>
    <property type="project" value="GO_Central"/>
</dbReference>
<dbReference type="STRING" id="7719.ENSCINP00000024692"/>
<evidence type="ECO:0000256" key="3">
    <source>
        <dbReference type="ARBA" id="ARBA00022478"/>
    </source>
</evidence>
<dbReference type="OMA" id="MVGCLVH"/>
<dbReference type="PANTHER" id="PTHR12709">
    <property type="entry name" value="DNA-DIRECTED RNA POLYMERASE II, III"/>
    <property type="match status" value="1"/>
</dbReference>
<dbReference type="Gene3D" id="3.30.1490.120">
    <property type="entry name" value="RNA polymerase Rpb7-like, N-terminal domain"/>
    <property type="match status" value="1"/>
</dbReference>
<dbReference type="FunCoup" id="F6V2C0">
    <property type="interactions" value="91"/>
</dbReference>
<evidence type="ECO:0000256" key="2">
    <source>
        <dbReference type="ARBA" id="ARBA00005930"/>
    </source>
</evidence>
<comment type="similarity">
    <text evidence="2">Belongs to the eukaryotic RPA43 RNA polymerase subunit family.</text>
</comment>
<dbReference type="InParanoid" id="F6V2C0"/>
<dbReference type="GO" id="GO:0006362">
    <property type="term" value="P:transcription elongation by RNA polymerase I"/>
    <property type="evidence" value="ECO:0000318"/>
    <property type="project" value="GO_Central"/>
</dbReference>